<dbReference type="SMART" id="SM00382">
    <property type="entry name" value="AAA"/>
    <property type="match status" value="1"/>
</dbReference>
<evidence type="ECO:0000256" key="1">
    <source>
        <dbReference type="ARBA" id="ARBA00004417"/>
    </source>
</evidence>
<dbReference type="FunFam" id="3.40.50.300:FF:000016">
    <property type="entry name" value="Oligopeptide ABC transporter ATP-binding component"/>
    <property type="match status" value="1"/>
</dbReference>
<dbReference type="InterPro" id="IPR003439">
    <property type="entry name" value="ABC_transporter-like_ATP-bd"/>
</dbReference>
<dbReference type="GO" id="GO:0005524">
    <property type="term" value="F:ATP binding"/>
    <property type="evidence" value="ECO:0007669"/>
    <property type="project" value="UniProtKB-KW"/>
</dbReference>
<dbReference type="InterPro" id="IPR050388">
    <property type="entry name" value="ABC_Ni/Peptide_Import"/>
</dbReference>
<dbReference type="PROSITE" id="PS00211">
    <property type="entry name" value="ABC_TRANSPORTER_1"/>
    <property type="match status" value="1"/>
</dbReference>
<dbReference type="InterPro" id="IPR027417">
    <property type="entry name" value="P-loop_NTPase"/>
</dbReference>
<name>A0AAT9FJ43_9BACT</name>
<accession>A0AAT9FJ43</accession>
<evidence type="ECO:0000256" key="6">
    <source>
        <dbReference type="ARBA" id="ARBA00022840"/>
    </source>
</evidence>
<evidence type="ECO:0000256" key="2">
    <source>
        <dbReference type="ARBA" id="ARBA00005417"/>
    </source>
</evidence>
<keyword evidence="4" id="KW-1003">Cell membrane</keyword>
<keyword evidence="7" id="KW-0472">Membrane</keyword>
<dbReference type="InterPro" id="IPR017871">
    <property type="entry name" value="ABC_transporter-like_CS"/>
</dbReference>
<proteinExistence type="inferred from homology"/>
<dbReference type="KEGG" id="osu:NT6N_10280"/>
<keyword evidence="5" id="KW-0547">Nucleotide-binding</keyword>
<evidence type="ECO:0000313" key="9">
    <source>
        <dbReference type="EMBL" id="BDS05988.1"/>
    </source>
</evidence>
<evidence type="ECO:0000256" key="4">
    <source>
        <dbReference type="ARBA" id="ARBA00022475"/>
    </source>
</evidence>
<keyword evidence="6 9" id="KW-0067">ATP-binding</keyword>
<dbReference type="CDD" id="cd03257">
    <property type="entry name" value="ABC_NikE_OppD_transporters"/>
    <property type="match status" value="1"/>
</dbReference>
<dbReference type="Pfam" id="PF00005">
    <property type="entry name" value="ABC_tran"/>
    <property type="match status" value="1"/>
</dbReference>
<dbReference type="GO" id="GO:0015833">
    <property type="term" value="P:peptide transport"/>
    <property type="evidence" value="ECO:0007669"/>
    <property type="project" value="InterPro"/>
</dbReference>
<evidence type="ECO:0000256" key="7">
    <source>
        <dbReference type="ARBA" id="ARBA00023136"/>
    </source>
</evidence>
<organism evidence="9">
    <name type="scientific">Oceaniferula spumae</name>
    <dbReference type="NCBI Taxonomy" id="2979115"/>
    <lineage>
        <taxon>Bacteria</taxon>
        <taxon>Pseudomonadati</taxon>
        <taxon>Verrucomicrobiota</taxon>
        <taxon>Verrucomicrobiia</taxon>
        <taxon>Verrucomicrobiales</taxon>
        <taxon>Verrucomicrobiaceae</taxon>
        <taxon>Oceaniferula</taxon>
    </lineage>
</organism>
<dbReference type="EMBL" id="AP026866">
    <property type="protein sequence ID" value="BDS05988.1"/>
    <property type="molecule type" value="Genomic_DNA"/>
</dbReference>
<dbReference type="Pfam" id="PF08352">
    <property type="entry name" value="oligo_HPY"/>
    <property type="match status" value="1"/>
</dbReference>
<evidence type="ECO:0000259" key="8">
    <source>
        <dbReference type="PROSITE" id="PS50893"/>
    </source>
</evidence>
<dbReference type="SUPFAM" id="SSF52540">
    <property type="entry name" value="P-loop containing nucleoside triphosphate hydrolases"/>
    <property type="match status" value="1"/>
</dbReference>
<dbReference type="GO" id="GO:0016887">
    <property type="term" value="F:ATP hydrolysis activity"/>
    <property type="evidence" value="ECO:0007669"/>
    <property type="project" value="InterPro"/>
</dbReference>
<protein>
    <submittedName>
        <fullName evidence="9">ABC transporter ATP-binding protein</fullName>
    </submittedName>
</protein>
<dbReference type="PANTHER" id="PTHR43297:SF2">
    <property type="entry name" value="DIPEPTIDE TRANSPORT ATP-BINDING PROTEIN DPPD"/>
    <property type="match status" value="1"/>
</dbReference>
<dbReference type="AlphaFoldDB" id="A0AAT9FJ43"/>
<gene>
    <name evidence="9" type="ORF">NT6N_10280</name>
</gene>
<feature type="domain" description="ABC transporter" evidence="8">
    <location>
        <begin position="6"/>
        <end position="258"/>
    </location>
</feature>
<evidence type="ECO:0000256" key="3">
    <source>
        <dbReference type="ARBA" id="ARBA00022448"/>
    </source>
</evidence>
<reference evidence="9" key="1">
    <citation type="submission" date="2024-07" db="EMBL/GenBank/DDBJ databases">
        <title>Complete genome sequence of Verrucomicrobiaceae bacterium NT6N.</title>
        <authorList>
            <person name="Huang C."/>
            <person name="Takami H."/>
            <person name="Hamasaki K."/>
        </authorList>
    </citation>
    <scope>NUCLEOTIDE SEQUENCE</scope>
    <source>
        <strain evidence="9">NT6N</strain>
    </source>
</reference>
<dbReference type="InterPro" id="IPR003593">
    <property type="entry name" value="AAA+_ATPase"/>
</dbReference>
<dbReference type="PANTHER" id="PTHR43297">
    <property type="entry name" value="OLIGOPEPTIDE TRANSPORT ATP-BINDING PROTEIN APPD"/>
    <property type="match status" value="1"/>
</dbReference>
<comment type="similarity">
    <text evidence="2">Belongs to the ABC transporter superfamily.</text>
</comment>
<dbReference type="Gene3D" id="3.40.50.300">
    <property type="entry name" value="P-loop containing nucleotide triphosphate hydrolases"/>
    <property type="match status" value="1"/>
</dbReference>
<dbReference type="GO" id="GO:0005886">
    <property type="term" value="C:plasma membrane"/>
    <property type="evidence" value="ECO:0007669"/>
    <property type="project" value="UniProtKB-SubCell"/>
</dbReference>
<sequence length="333" mass="36738">MSENILEVKDLITAFRMEDGEWLRAVDGVSFRVPKGKTVGVVGESGCGKSVTAMSIVSLLPKPMGHVLEGAILFKGEDLRHASDKRMHQVRGGEIGVIFQEPMTALNPVQRIGKQLSESLILHRGMTKREALKESVELLDRVGIPAPERRVMEYPHQLSGGMRQRVVIAIALACKPDLLIADEPTTALDVTVQSQILELMEDLQNEMGMSTILITHDLGVIAGHCDEVVVMYAGRVVERAPVKELYASPQHAYTKGLLNAIPTLSTPRKSKLNTIEGQVASIKEFVKGCRFCQRMERTGDTLKVRAPFVEISKDHWVEACPKCVDTSVLKNVH</sequence>
<evidence type="ECO:0000256" key="5">
    <source>
        <dbReference type="ARBA" id="ARBA00022741"/>
    </source>
</evidence>
<dbReference type="InterPro" id="IPR013563">
    <property type="entry name" value="Oligopep_ABC_C"/>
</dbReference>
<dbReference type="NCBIfam" id="TIGR01727">
    <property type="entry name" value="oligo_HPY"/>
    <property type="match status" value="1"/>
</dbReference>
<comment type="subcellular location">
    <subcellularLocation>
        <location evidence="1">Cell inner membrane</location>
        <topology evidence="1">Peripheral membrane protein</topology>
    </subcellularLocation>
</comment>
<dbReference type="PROSITE" id="PS50893">
    <property type="entry name" value="ABC_TRANSPORTER_2"/>
    <property type="match status" value="1"/>
</dbReference>
<keyword evidence="3" id="KW-0813">Transport</keyword>